<dbReference type="GeneID" id="28858257"/>
<dbReference type="EMBL" id="LSBJ02000007">
    <property type="protein sequence ID" value="OAQ61424.1"/>
    <property type="molecule type" value="Genomic_DNA"/>
</dbReference>
<evidence type="ECO:0000313" key="2">
    <source>
        <dbReference type="Proteomes" id="UP000078397"/>
    </source>
</evidence>
<organism evidence="1 2">
    <name type="scientific">Pochonia chlamydosporia 170</name>
    <dbReference type="NCBI Taxonomy" id="1380566"/>
    <lineage>
        <taxon>Eukaryota</taxon>
        <taxon>Fungi</taxon>
        <taxon>Dikarya</taxon>
        <taxon>Ascomycota</taxon>
        <taxon>Pezizomycotina</taxon>
        <taxon>Sordariomycetes</taxon>
        <taxon>Hypocreomycetidae</taxon>
        <taxon>Hypocreales</taxon>
        <taxon>Clavicipitaceae</taxon>
        <taxon>Pochonia</taxon>
    </lineage>
</organism>
<dbReference type="Proteomes" id="UP000078397">
    <property type="component" value="Unassembled WGS sequence"/>
</dbReference>
<protein>
    <submittedName>
        <fullName evidence="1">Uncharacterized protein</fullName>
    </submittedName>
</protein>
<keyword evidence="2" id="KW-1185">Reference proteome</keyword>
<name>A0A179F7G9_METCM</name>
<evidence type="ECO:0000313" key="1">
    <source>
        <dbReference type="EMBL" id="OAQ61424.1"/>
    </source>
</evidence>
<dbReference type="KEGG" id="pchm:VFPPC_16510"/>
<accession>A0A179F7G9</accession>
<reference evidence="1 2" key="1">
    <citation type="journal article" date="2016" name="PLoS Pathog.">
        <title>Biosynthesis of antibiotic leucinostatins in bio-control fungus Purpureocillium lilacinum and their inhibition on phytophthora revealed by genome mining.</title>
        <authorList>
            <person name="Wang G."/>
            <person name="Liu Z."/>
            <person name="Lin R."/>
            <person name="Li E."/>
            <person name="Mao Z."/>
            <person name="Ling J."/>
            <person name="Yang Y."/>
            <person name="Yin W.B."/>
            <person name="Xie B."/>
        </authorList>
    </citation>
    <scope>NUCLEOTIDE SEQUENCE [LARGE SCALE GENOMIC DNA]</scope>
    <source>
        <strain evidence="1">170</strain>
    </source>
</reference>
<dbReference type="AlphaFoldDB" id="A0A179F7G9"/>
<proteinExistence type="predicted"/>
<sequence length="60" mass="6759">MLYFLPLSSVPSCSEDRTSVKTRSDFVVISGYVCVRLMLRSRPELASTRSLMTQGSKEEL</sequence>
<dbReference type="RefSeq" id="XP_018139128.1">
    <property type="nucleotide sequence ID" value="XM_018294263.1"/>
</dbReference>
<comment type="caution">
    <text evidence="1">The sequence shown here is derived from an EMBL/GenBank/DDBJ whole genome shotgun (WGS) entry which is preliminary data.</text>
</comment>
<gene>
    <name evidence="1" type="ORF">VFPPC_16510</name>
</gene>